<reference evidence="1" key="1">
    <citation type="journal article" date="2014" name="Front. Microbiol.">
        <title>High frequency of phylogenetically diverse reductive dehalogenase-homologous genes in deep subseafloor sedimentary metagenomes.</title>
        <authorList>
            <person name="Kawai M."/>
            <person name="Futagami T."/>
            <person name="Toyoda A."/>
            <person name="Takaki Y."/>
            <person name="Nishi S."/>
            <person name="Hori S."/>
            <person name="Arai W."/>
            <person name="Tsubouchi T."/>
            <person name="Morono Y."/>
            <person name="Uchiyama I."/>
            <person name="Ito T."/>
            <person name="Fujiyama A."/>
            <person name="Inagaki F."/>
            <person name="Takami H."/>
        </authorList>
    </citation>
    <scope>NUCLEOTIDE SEQUENCE</scope>
    <source>
        <strain evidence="1">Expedition CK06-06</strain>
    </source>
</reference>
<gene>
    <name evidence="1" type="ORF">S01H1_18417</name>
</gene>
<dbReference type="AlphaFoldDB" id="X0SHB3"/>
<dbReference type="EMBL" id="BARS01009847">
    <property type="protein sequence ID" value="GAF80404.1"/>
    <property type="molecule type" value="Genomic_DNA"/>
</dbReference>
<organism evidence="1">
    <name type="scientific">marine sediment metagenome</name>
    <dbReference type="NCBI Taxonomy" id="412755"/>
    <lineage>
        <taxon>unclassified sequences</taxon>
        <taxon>metagenomes</taxon>
        <taxon>ecological metagenomes</taxon>
    </lineage>
</organism>
<comment type="caution">
    <text evidence="1">The sequence shown here is derived from an EMBL/GenBank/DDBJ whole genome shotgun (WGS) entry which is preliminary data.</text>
</comment>
<name>X0SHB3_9ZZZZ</name>
<evidence type="ECO:0000313" key="1">
    <source>
        <dbReference type="EMBL" id="GAF80404.1"/>
    </source>
</evidence>
<sequence length="81" mass="9671">MNDPTESIRRDMVYDINSYPSERELLEKEHGKVYSTSEVCKLFEITGFMTPFVVVRRLSDDVKGTLMFQDMPRYYFNFKEV</sequence>
<proteinExistence type="predicted"/>
<accession>X0SHB3</accession>
<protein>
    <submittedName>
        <fullName evidence="1">Uncharacterized protein</fullName>
    </submittedName>
</protein>